<dbReference type="AlphaFoldDB" id="G7GYB5"/>
<evidence type="ECO:0000313" key="3">
    <source>
        <dbReference type="EMBL" id="GAB08590.1"/>
    </source>
</evidence>
<dbReference type="EMBL" id="BAEE01000013">
    <property type="protein sequence ID" value="GAB08590.1"/>
    <property type="molecule type" value="Genomic_DNA"/>
</dbReference>
<feature type="transmembrane region" description="Helical" evidence="2">
    <location>
        <begin position="157"/>
        <end position="179"/>
    </location>
</feature>
<keyword evidence="2" id="KW-0472">Membrane</keyword>
<keyword evidence="2" id="KW-1133">Transmembrane helix</keyword>
<feature type="transmembrane region" description="Helical" evidence="2">
    <location>
        <begin position="135"/>
        <end position="151"/>
    </location>
</feature>
<feature type="transmembrane region" description="Helical" evidence="2">
    <location>
        <begin position="317"/>
        <end position="340"/>
    </location>
</feature>
<protein>
    <submittedName>
        <fullName evidence="3">Uncharacterized protein</fullName>
    </submittedName>
</protein>
<dbReference type="RefSeq" id="WP_007320667.1">
    <property type="nucleotide sequence ID" value="NZ_BAEE01000013.1"/>
</dbReference>
<sequence length="342" mass="36405">MDDEELSKLITASALAGAAEAQARDDQLEQERREREQRERDERDRQAQREREAVDRAAAKRRRRTEATAGSIAKLWLGVPYLIVVFGSFLMSLPDEPTLTSGMFLGLLKTVAITVIAAAVVCWLSDYVLGRPRRWILAVLVAAGFSIGWAGESGAGGYAGPVIGAVIGYVVAALLSRFVPAIGDERIDARAPRGLDRRLGVASTIALLGGPLAVTQMLATSSAKAGERLADMVVEVHRGAWGWIPSLMEWFDGMARVVPHAAVPWLIPLFTATVVLVGWRDGEGDAGQRRSRLDAALLIVVAVGSVVAIIVQWPLAVVVTGVLALVVAGIALGIGALVFFGG</sequence>
<feature type="compositionally biased region" description="Basic and acidic residues" evidence="1">
    <location>
        <begin position="22"/>
        <end position="58"/>
    </location>
</feature>
<evidence type="ECO:0000313" key="4">
    <source>
        <dbReference type="Proteomes" id="UP000035088"/>
    </source>
</evidence>
<gene>
    <name evidence="3" type="ORF">GOARA_013_00340</name>
</gene>
<reference evidence="3 4" key="1">
    <citation type="submission" date="2011-11" db="EMBL/GenBank/DDBJ databases">
        <title>Whole genome shotgun sequence of Gordonia araii NBRC 100433.</title>
        <authorList>
            <person name="Yoshida Y."/>
            <person name="Hosoyama A."/>
            <person name="Tsuchikane K."/>
            <person name="Katsumata H."/>
            <person name="Yamazaki S."/>
            <person name="Fujita N."/>
        </authorList>
    </citation>
    <scope>NUCLEOTIDE SEQUENCE [LARGE SCALE GENOMIC DNA]</scope>
    <source>
        <strain evidence="3 4">NBRC 100433</strain>
    </source>
</reference>
<feature type="transmembrane region" description="Helical" evidence="2">
    <location>
        <begin position="257"/>
        <end position="279"/>
    </location>
</feature>
<dbReference type="SUPFAM" id="SSF103473">
    <property type="entry name" value="MFS general substrate transporter"/>
    <property type="match status" value="1"/>
</dbReference>
<keyword evidence="4" id="KW-1185">Reference proteome</keyword>
<dbReference type="STRING" id="1073574.GOARA_013_00340"/>
<name>G7GYB5_9ACTN</name>
<dbReference type="InterPro" id="IPR036259">
    <property type="entry name" value="MFS_trans_sf"/>
</dbReference>
<feature type="transmembrane region" description="Helical" evidence="2">
    <location>
        <begin position="71"/>
        <end position="91"/>
    </location>
</feature>
<accession>G7GYB5</accession>
<dbReference type="Proteomes" id="UP000035088">
    <property type="component" value="Unassembled WGS sequence"/>
</dbReference>
<feature type="transmembrane region" description="Helical" evidence="2">
    <location>
        <begin position="103"/>
        <end position="123"/>
    </location>
</feature>
<proteinExistence type="predicted"/>
<feature type="transmembrane region" description="Helical" evidence="2">
    <location>
        <begin position="291"/>
        <end position="311"/>
    </location>
</feature>
<evidence type="ECO:0000256" key="1">
    <source>
        <dbReference type="SAM" id="MobiDB-lite"/>
    </source>
</evidence>
<feature type="transmembrane region" description="Helical" evidence="2">
    <location>
        <begin position="199"/>
        <end position="219"/>
    </location>
</feature>
<organism evidence="3 4">
    <name type="scientific">Gordonia araii NBRC 100433</name>
    <dbReference type="NCBI Taxonomy" id="1073574"/>
    <lineage>
        <taxon>Bacteria</taxon>
        <taxon>Bacillati</taxon>
        <taxon>Actinomycetota</taxon>
        <taxon>Actinomycetes</taxon>
        <taxon>Mycobacteriales</taxon>
        <taxon>Gordoniaceae</taxon>
        <taxon>Gordonia</taxon>
    </lineage>
</organism>
<feature type="region of interest" description="Disordered" evidence="1">
    <location>
        <begin position="16"/>
        <end position="60"/>
    </location>
</feature>
<evidence type="ECO:0000256" key="2">
    <source>
        <dbReference type="SAM" id="Phobius"/>
    </source>
</evidence>
<keyword evidence="2" id="KW-0812">Transmembrane</keyword>
<comment type="caution">
    <text evidence="3">The sequence shown here is derived from an EMBL/GenBank/DDBJ whole genome shotgun (WGS) entry which is preliminary data.</text>
</comment>